<sequence>LEIDLEKRFPNLIVEGKLVPQTTDPLLTEKNDRILADIKNKRQAKQGGGGSGSGNPGSPGTPDGSGDIPDNGNDPTTPTPDKNKNDAPPPSGDEVENRFNNGSAKQQIENNPQLTEDEKQATLKLLKTLIAAEILSEKGEFNQSIFDELLGEKNQQSTAYKTLNENGRVDNVIESLERRGYILKKLVKKATLLAYLLGLSTDQLIEEGLIINELKKEINKTREFIDKSNRELSKNYTPTIAAQDIFFWYDTKGISEELIRFYLEKKGHKFPEEEFSKLLAQQKEKAPLGVQISDKNGVVESEISALSGVVDPVATPFLVMKLKEVRAEAKKKKEGIFCLELSVENKEKTEKKITAGDFQKDKEVKIKNPNLHLATLAAATSEEKKPKLEIKLYFQKNWGYWEEEEQEKNYLADVENVIAFATDYAPVKGDGVSFQIKSVVISRGKTEEELTLMITTNGVAEPKEALQEVLAISQDAFGSISQLLNDNIADAILYEKVETSLPMARSLTKLLAKLIGYAKQNDLHARRLALKYLVNKKKNTDQQGKKLLDKLFSDLKERYKERAGGYSRITKLNYRLGDNNLRESKEQLNSLLKTLMVVMPWFLKDKDYFENTVKKIGFWDNENYFYEAGKNPFNMELSPEESRKKKPANLPQNPFQFTRFTKTSDSQTINRLFSQFSKEELIKKNQEVSIAGRMTGKRMFFADLTDQTGTIQLKFSSKNGDLAKLDNGSIIGVKGIICRTDKGQLSVE</sequence>
<evidence type="ECO:0000313" key="1">
    <source>
        <dbReference type="EMBL" id="CAG8709272.1"/>
    </source>
</evidence>
<protein>
    <submittedName>
        <fullName evidence="1">9307_t:CDS:1</fullName>
    </submittedName>
</protein>
<keyword evidence="2" id="KW-1185">Reference proteome</keyword>
<dbReference type="Proteomes" id="UP000789920">
    <property type="component" value="Unassembled WGS sequence"/>
</dbReference>
<gene>
    <name evidence="1" type="ORF">RPERSI_LOCUS10426</name>
</gene>
<feature type="non-terminal residue" evidence="1">
    <location>
        <position position="1"/>
    </location>
</feature>
<comment type="caution">
    <text evidence="1">The sequence shown here is derived from an EMBL/GenBank/DDBJ whole genome shotgun (WGS) entry which is preliminary data.</text>
</comment>
<accession>A0ACA9PJC6</accession>
<proteinExistence type="predicted"/>
<feature type="non-terminal residue" evidence="1">
    <location>
        <position position="748"/>
    </location>
</feature>
<name>A0ACA9PJC6_9GLOM</name>
<dbReference type="EMBL" id="CAJVQC010020614">
    <property type="protein sequence ID" value="CAG8709272.1"/>
    <property type="molecule type" value="Genomic_DNA"/>
</dbReference>
<organism evidence="1 2">
    <name type="scientific">Racocetra persica</name>
    <dbReference type="NCBI Taxonomy" id="160502"/>
    <lineage>
        <taxon>Eukaryota</taxon>
        <taxon>Fungi</taxon>
        <taxon>Fungi incertae sedis</taxon>
        <taxon>Mucoromycota</taxon>
        <taxon>Glomeromycotina</taxon>
        <taxon>Glomeromycetes</taxon>
        <taxon>Diversisporales</taxon>
        <taxon>Gigasporaceae</taxon>
        <taxon>Racocetra</taxon>
    </lineage>
</organism>
<evidence type="ECO:0000313" key="2">
    <source>
        <dbReference type="Proteomes" id="UP000789920"/>
    </source>
</evidence>
<reference evidence="1" key="1">
    <citation type="submission" date="2021-06" db="EMBL/GenBank/DDBJ databases">
        <authorList>
            <person name="Kallberg Y."/>
            <person name="Tangrot J."/>
            <person name="Rosling A."/>
        </authorList>
    </citation>
    <scope>NUCLEOTIDE SEQUENCE</scope>
    <source>
        <strain evidence="1">MA461A</strain>
    </source>
</reference>